<feature type="binding site" evidence="18">
    <location>
        <position position="348"/>
    </location>
    <ligand>
        <name>UDP-N-acetyl-alpha-D-glucosamine</name>
        <dbReference type="ChEBI" id="CHEBI:57705"/>
    </ligand>
</feature>
<dbReference type="GO" id="GO:0005737">
    <property type="term" value="C:cytoplasm"/>
    <property type="evidence" value="ECO:0007669"/>
    <property type="project" value="UniProtKB-SubCell"/>
</dbReference>
<evidence type="ECO:0000313" key="21">
    <source>
        <dbReference type="EMBL" id="SDH20460.1"/>
    </source>
</evidence>
<feature type="binding site" evidence="18">
    <location>
        <position position="392"/>
    </location>
    <ligand>
        <name>UDP-N-acetyl-alpha-D-glucosamine</name>
        <dbReference type="ChEBI" id="CHEBI:57705"/>
    </ligand>
</feature>
<dbReference type="SUPFAM" id="SSF51161">
    <property type="entry name" value="Trimeric LpxA-like enzymes"/>
    <property type="match status" value="1"/>
</dbReference>
<feature type="binding site" evidence="18">
    <location>
        <begin position="116"/>
        <end position="118"/>
    </location>
    <ligand>
        <name>UDP-N-acetyl-alpha-D-glucosamine</name>
        <dbReference type="ChEBI" id="CHEBI:57705"/>
    </ligand>
</feature>
<feature type="region of interest" description="Disordered" evidence="19">
    <location>
        <begin position="468"/>
        <end position="489"/>
    </location>
</feature>
<feature type="domain" description="MobA-like NTP transferase" evidence="20">
    <location>
        <begin position="10"/>
        <end position="156"/>
    </location>
</feature>
<dbReference type="STRING" id="504805.SAMN05421505_112165"/>
<comment type="pathway">
    <text evidence="18">Nucleotide-sugar biosynthesis; UDP-N-acetyl-alpha-D-glucosamine biosynthesis; N-acetyl-alpha-D-glucosamine 1-phosphate from alpha-D-glucosamine 6-phosphate (route II): step 2/2.</text>
</comment>
<evidence type="ECO:0000256" key="9">
    <source>
        <dbReference type="ARBA" id="ARBA00022842"/>
    </source>
</evidence>
<evidence type="ECO:0000256" key="7">
    <source>
        <dbReference type="ARBA" id="ARBA00022723"/>
    </source>
</evidence>
<dbReference type="InterPro" id="IPR029044">
    <property type="entry name" value="Nucleotide-diphossugar_trans"/>
</dbReference>
<feature type="binding site" evidence="18">
    <location>
        <position position="438"/>
    </location>
    <ligand>
        <name>acetyl-CoA</name>
        <dbReference type="ChEBI" id="CHEBI:57288"/>
    </ligand>
</feature>
<dbReference type="GO" id="GO:0006048">
    <property type="term" value="P:UDP-N-acetylglucosamine biosynthetic process"/>
    <property type="evidence" value="ECO:0007669"/>
    <property type="project" value="UniProtKB-UniPathway"/>
</dbReference>
<dbReference type="CDD" id="cd02540">
    <property type="entry name" value="GT2_GlmU_N_bac"/>
    <property type="match status" value="1"/>
</dbReference>
<comment type="catalytic activity">
    <reaction evidence="16 18">
        <text>N-acetyl-alpha-D-glucosamine 1-phosphate + UTP + H(+) = UDP-N-acetyl-alpha-D-glucosamine + diphosphate</text>
        <dbReference type="Rhea" id="RHEA:13509"/>
        <dbReference type="ChEBI" id="CHEBI:15378"/>
        <dbReference type="ChEBI" id="CHEBI:33019"/>
        <dbReference type="ChEBI" id="CHEBI:46398"/>
        <dbReference type="ChEBI" id="CHEBI:57705"/>
        <dbReference type="ChEBI" id="CHEBI:57776"/>
        <dbReference type="EC" id="2.7.7.23"/>
    </reaction>
</comment>
<evidence type="ECO:0000256" key="13">
    <source>
        <dbReference type="ARBA" id="ARBA00023315"/>
    </source>
</evidence>
<comment type="subunit">
    <text evidence="18">Homotrimer.</text>
</comment>
<proteinExistence type="inferred from homology"/>
<keyword evidence="22" id="KW-1185">Reference proteome</keyword>
<dbReference type="HAMAP" id="MF_01631">
    <property type="entry name" value="GlmU"/>
    <property type="match status" value="1"/>
</dbReference>
<comment type="subcellular location">
    <subcellularLocation>
        <location evidence="1 18">Cytoplasm</location>
    </subcellularLocation>
</comment>
<dbReference type="GO" id="GO:0003977">
    <property type="term" value="F:UDP-N-acetylglucosamine diphosphorylase activity"/>
    <property type="evidence" value="ECO:0007669"/>
    <property type="project" value="UniProtKB-UniRule"/>
</dbReference>
<dbReference type="GO" id="GO:0000902">
    <property type="term" value="P:cell morphogenesis"/>
    <property type="evidence" value="ECO:0007669"/>
    <property type="project" value="UniProtKB-UniRule"/>
</dbReference>
<keyword evidence="5 18" id="KW-0808">Transferase</keyword>
<feature type="region of interest" description="Pyrophosphorylase" evidence="18">
    <location>
        <begin position="1"/>
        <end position="245"/>
    </location>
</feature>
<feature type="binding site" evidence="18">
    <location>
        <position position="243"/>
    </location>
    <ligand>
        <name>UDP-N-acetyl-alpha-D-glucosamine</name>
        <dbReference type="ChEBI" id="CHEBI:57705"/>
    </ligand>
</feature>
<dbReference type="Pfam" id="PF00132">
    <property type="entry name" value="Hexapep"/>
    <property type="match status" value="1"/>
</dbReference>
<accession>A0A1G8AJG4</accession>
<evidence type="ECO:0000256" key="12">
    <source>
        <dbReference type="ARBA" id="ARBA00023268"/>
    </source>
</evidence>
<keyword evidence="10 18" id="KW-0133">Cell shape</keyword>
<keyword evidence="12 18" id="KW-0511">Multifunctional enzyme</keyword>
<dbReference type="GO" id="GO:0000287">
    <property type="term" value="F:magnesium ion binding"/>
    <property type="evidence" value="ECO:0007669"/>
    <property type="project" value="UniProtKB-UniRule"/>
</dbReference>
<keyword evidence="7 18" id="KW-0479">Metal-binding</keyword>
<comment type="cofactor">
    <cofactor evidence="18">
        <name>Mg(2+)</name>
        <dbReference type="ChEBI" id="CHEBI:18420"/>
    </cofactor>
    <text evidence="18">Binds 1 Mg(2+) ion per subunit.</text>
</comment>
<dbReference type="InterPro" id="IPR011004">
    <property type="entry name" value="Trimer_LpxA-like_sf"/>
</dbReference>
<dbReference type="Pfam" id="PF12804">
    <property type="entry name" value="NTP_transf_3"/>
    <property type="match status" value="1"/>
</dbReference>
<feature type="binding site" evidence="18">
    <location>
        <position position="185"/>
    </location>
    <ligand>
        <name>UDP-N-acetyl-alpha-D-glucosamine</name>
        <dbReference type="ChEBI" id="CHEBI:57705"/>
    </ligand>
</feature>
<dbReference type="GO" id="GO:0071555">
    <property type="term" value="P:cell wall organization"/>
    <property type="evidence" value="ECO:0007669"/>
    <property type="project" value="UniProtKB-KW"/>
</dbReference>
<comment type="catalytic activity">
    <reaction evidence="15 18">
        <text>alpha-D-glucosamine 1-phosphate + acetyl-CoA = N-acetyl-alpha-D-glucosamine 1-phosphate + CoA + H(+)</text>
        <dbReference type="Rhea" id="RHEA:13725"/>
        <dbReference type="ChEBI" id="CHEBI:15378"/>
        <dbReference type="ChEBI" id="CHEBI:57287"/>
        <dbReference type="ChEBI" id="CHEBI:57288"/>
        <dbReference type="ChEBI" id="CHEBI:57776"/>
        <dbReference type="ChEBI" id="CHEBI:58516"/>
        <dbReference type="EC" id="2.3.1.157"/>
    </reaction>
</comment>
<dbReference type="InterPro" id="IPR005882">
    <property type="entry name" value="Bifunctional_GlmU"/>
</dbReference>
<dbReference type="NCBIfam" id="TIGR01173">
    <property type="entry name" value="glmU"/>
    <property type="match status" value="1"/>
</dbReference>
<feature type="binding site" evidence="18">
    <location>
        <position position="366"/>
    </location>
    <ligand>
        <name>UDP-N-acetyl-alpha-D-glucosamine</name>
        <dbReference type="ChEBI" id="CHEBI:57705"/>
    </ligand>
</feature>
<keyword evidence="13 18" id="KW-0012">Acyltransferase</keyword>
<feature type="binding site" evidence="18">
    <location>
        <position position="455"/>
    </location>
    <ligand>
        <name>acetyl-CoA</name>
        <dbReference type="ChEBI" id="CHEBI:57288"/>
    </ligand>
</feature>
<comment type="caution">
    <text evidence="18">Lacks conserved residue(s) required for the propagation of feature annotation.</text>
</comment>
<dbReference type="InterPro" id="IPR025877">
    <property type="entry name" value="MobA-like_NTP_Trfase"/>
</dbReference>
<feature type="binding site" evidence="18">
    <location>
        <position position="118"/>
    </location>
    <ligand>
        <name>Mg(2+)</name>
        <dbReference type="ChEBI" id="CHEBI:18420"/>
    </ligand>
</feature>
<dbReference type="InterPro" id="IPR001451">
    <property type="entry name" value="Hexapep"/>
</dbReference>
<dbReference type="EC" id="2.7.7.23" evidence="18"/>
<protein>
    <recommendedName>
        <fullName evidence="18">Bifunctional protein GlmU</fullName>
    </recommendedName>
    <domain>
        <recommendedName>
            <fullName evidence="18">UDP-N-acetylglucosamine pyrophosphorylase</fullName>
            <ecNumber evidence="18">2.7.7.23</ecNumber>
        </recommendedName>
        <alternativeName>
            <fullName evidence="18">N-acetylglucosamine-1-phosphate uridyltransferase</fullName>
        </alternativeName>
    </domain>
    <domain>
        <recommendedName>
            <fullName evidence="18">Glucosamine-1-phosphate N-acetyltransferase</fullName>
            <ecNumber evidence="18">2.3.1.157</ecNumber>
        </recommendedName>
    </domain>
</protein>
<evidence type="ECO:0000313" key="22">
    <source>
        <dbReference type="Proteomes" id="UP000198923"/>
    </source>
</evidence>
<feature type="region of interest" description="N-acetyltransferase" evidence="18">
    <location>
        <begin position="267"/>
        <end position="489"/>
    </location>
</feature>
<evidence type="ECO:0000256" key="14">
    <source>
        <dbReference type="ARBA" id="ARBA00023316"/>
    </source>
</evidence>
<evidence type="ECO:0000256" key="6">
    <source>
        <dbReference type="ARBA" id="ARBA00022695"/>
    </source>
</evidence>
<evidence type="ECO:0000256" key="8">
    <source>
        <dbReference type="ARBA" id="ARBA00022737"/>
    </source>
</evidence>
<dbReference type="AlphaFoldDB" id="A0A1G8AJG4"/>
<feature type="binding site" evidence="18">
    <location>
        <position position="26"/>
    </location>
    <ligand>
        <name>UDP-N-acetyl-alpha-D-glucosamine</name>
        <dbReference type="ChEBI" id="CHEBI:57705"/>
    </ligand>
</feature>
<dbReference type="NCBIfam" id="NF010932">
    <property type="entry name" value="PRK14352.1"/>
    <property type="match status" value="1"/>
</dbReference>
<comment type="pathway">
    <text evidence="18">Nucleotide-sugar biosynthesis; UDP-N-acetyl-alpha-D-glucosamine biosynthesis; UDP-N-acetyl-alpha-D-glucosamine from N-acetyl-alpha-D-glucosamine 1-phosphate: step 1/1.</text>
</comment>
<dbReference type="CDD" id="cd03353">
    <property type="entry name" value="LbH_GlmU_C"/>
    <property type="match status" value="1"/>
</dbReference>
<feature type="binding site" evidence="18">
    <location>
        <position position="155"/>
    </location>
    <ligand>
        <name>UDP-N-acetyl-alpha-D-glucosamine</name>
        <dbReference type="ChEBI" id="CHEBI:57705"/>
    </ligand>
</feature>
<feature type="binding site" evidence="18">
    <location>
        <position position="170"/>
    </location>
    <ligand>
        <name>UDP-N-acetyl-alpha-D-glucosamine</name>
        <dbReference type="ChEBI" id="CHEBI:57705"/>
    </ligand>
</feature>
<dbReference type="SUPFAM" id="SSF53448">
    <property type="entry name" value="Nucleotide-diphospho-sugar transferases"/>
    <property type="match status" value="1"/>
</dbReference>
<evidence type="ECO:0000256" key="15">
    <source>
        <dbReference type="ARBA" id="ARBA00048247"/>
    </source>
</evidence>
<dbReference type="UniPathway" id="UPA00973"/>
<keyword evidence="6 18" id="KW-0548">Nucleotidyltransferase</keyword>
<dbReference type="GO" id="GO:0009245">
    <property type="term" value="P:lipid A biosynthetic process"/>
    <property type="evidence" value="ECO:0007669"/>
    <property type="project" value="UniProtKB-UniRule"/>
</dbReference>
<feature type="active site" description="Proton acceptor" evidence="18">
    <location>
        <position position="378"/>
    </location>
</feature>
<gene>
    <name evidence="18" type="primary">glmU</name>
    <name evidence="21" type="ORF">SAMN05421505_112165</name>
</gene>
<evidence type="ECO:0000256" key="4">
    <source>
        <dbReference type="ARBA" id="ARBA00022490"/>
    </source>
</evidence>
<dbReference type="Gene3D" id="3.90.550.10">
    <property type="entry name" value="Spore Coat Polysaccharide Biosynthesis Protein SpsA, Chain A"/>
    <property type="match status" value="1"/>
</dbReference>
<evidence type="ECO:0000256" key="10">
    <source>
        <dbReference type="ARBA" id="ARBA00022960"/>
    </source>
</evidence>
<comment type="similarity">
    <text evidence="3 18">In the N-terminal section; belongs to the N-acetylglucosamine-1-phosphate uridyltransferase family.</text>
</comment>
<feature type="binding site" evidence="18">
    <location>
        <position position="79"/>
    </location>
    <ligand>
        <name>UDP-N-acetyl-alpha-D-glucosamine</name>
        <dbReference type="ChEBI" id="CHEBI:57705"/>
    </ligand>
</feature>
<dbReference type="PANTHER" id="PTHR43584">
    <property type="entry name" value="NUCLEOTIDYL TRANSFERASE"/>
    <property type="match status" value="1"/>
</dbReference>
<comment type="pathway">
    <text evidence="18">Bacterial outer membrane biogenesis; LPS lipid A biosynthesis.</text>
</comment>
<feature type="binding site" evidence="18">
    <location>
        <position position="395"/>
    </location>
    <ligand>
        <name>acetyl-CoA</name>
        <dbReference type="ChEBI" id="CHEBI:57288"/>
    </ligand>
</feature>
<dbReference type="OrthoDB" id="9775031at2"/>
<feature type="binding site" evidence="18">
    <location>
        <position position="243"/>
    </location>
    <ligand>
        <name>Mg(2+)</name>
        <dbReference type="ChEBI" id="CHEBI:18420"/>
    </ligand>
</feature>
<dbReference type="GO" id="GO:0008360">
    <property type="term" value="P:regulation of cell shape"/>
    <property type="evidence" value="ECO:0007669"/>
    <property type="project" value="UniProtKB-KW"/>
</dbReference>
<feature type="binding site" evidence="18">
    <location>
        <position position="381"/>
    </location>
    <ligand>
        <name>UDP-N-acetyl-alpha-D-glucosamine</name>
        <dbReference type="ChEBI" id="CHEBI:57705"/>
    </ligand>
</feature>
<dbReference type="NCBIfam" id="NF010934">
    <property type="entry name" value="PRK14354.1"/>
    <property type="match status" value="1"/>
</dbReference>
<evidence type="ECO:0000256" key="18">
    <source>
        <dbReference type="HAMAP-Rule" id="MF_01631"/>
    </source>
</evidence>
<feature type="binding site" evidence="18">
    <location>
        <begin position="401"/>
        <end position="402"/>
    </location>
    <ligand>
        <name>acetyl-CoA</name>
        <dbReference type="ChEBI" id="CHEBI:57288"/>
    </ligand>
</feature>
<dbReference type="PANTHER" id="PTHR43584:SF3">
    <property type="entry name" value="BIFUNCTIONAL PROTEIN GLMU"/>
    <property type="match status" value="1"/>
</dbReference>
<sequence length="489" mass="51059">MSVPRPAAIIVLAAGEGTRMKSRTPKVLHELCGRTMVDHVLSAARVLDPGRLIVVIGHERERMRTHLSSTSPDAQAVIQHEQKGTGHAVRTVLEAVGPLVQPAGGVGIGRTVLVTYGDTPLLTAETLAALIRVHETDGNAVTVLTAEVPDPTGYGRIIRDGAGAVLEIVEEKDATPAQRAIREMNSGVYAFDGALLADGVKRVSANNAQGEEYLTDVLSILRGDGHRVGACVADDYVEVEGVNDRVQLAFARGVLNSRLLEQHMRAGVTVVDPASTWVDVSVTLEPDVVIHPGTQLHGRTSVATGAEVGPATTLTDTEVGSGAVVRNTVAERAVIGPDASVGPYTYLRPGTVLGRKAKAGAYVEMKNAQVGEGSKVPHLTYVGDATIGVGANIGASAIFVNYDGVEKHHTTVGDHAFVGCDTMLVAPVTIGDGAFTAAGSTITGDVPPGAMAVARGRQRNIEGWVTRRRAGTASAEAARKAQADQVEEH</sequence>
<dbReference type="EMBL" id="FNCN01000012">
    <property type="protein sequence ID" value="SDH20460.1"/>
    <property type="molecule type" value="Genomic_DNA"/>
</dbReference>
<keyword evidence="9 18" id="KW-0460">Magnesium</keyword>
<keyword evidence="11 18" id="KW-0573">Peptidoglycan synthesis</keyword>
<feature type="compositionally biased region" description="Basic and acidic residues" evidence="19">
    <location>
        <begin position="477"/>
        <end position="489"/>
    </location>
</feature>
<dbReference type="UniPathway" id="UPA00113">
    <property type="reaction ID" value="UER00532"/>
</dbReference>
<evidence type="ECO:0000259" key="20">
    <source>
        <dbReference type="Pfam" id="PF12804"/>
    </source>
</evidence>
<evidence type="ECO:0000256" key="2">
    <source>
        <dbReference type="ARBA" id="ARBA00007707"/>
    </source>
</evidence>
<evidence type="ECO:0000256" key="3">
    <source>
        <dbReference type="ARBA" id="ARBA00007947"/>
    </source>
</evidence>
<dbReference type="GO" id="GO:0009252">
    <property type="term" value="P:peptidoglycan biosynthetic process"/>
    <property type="evidence" value="ECO:0007669"/>
    <property type="project" value="UniProtKB-UniRule"/>
</dbReference>
<evidence type="ECO:0000256" key="16">
    <source>
        <dbReference type="ARBA" id="ARBA00048493"/>
    </source>
</evidence>
<evidence type="ECO:0000256" key="1">
    <source>
        <dbReference type="ARBA" id="ARBA00004496"/>
    </source>
</evidence>
<keyword evidence="4 18" id="KW-0963">Cytoplasm</keyword>
<dbReference type="Gene3D" id="2.160.10.10">
    <property type="entry name" value="Hexapeptide repeat proteins"/>
    <property type="match status" value="1"/>
</dbReference>
<evidence type="ECO:0000256" key="5">
    <source>
        <dbReference type="ARBA" id="ARBA00022679"/>
    </source>
</evidence>
<evidence type="ECO:0000256" key="19">
    <source>
        <dbReference type="SAM" id="MobiDB-lite"/>
    </source>
</evidence>
<name>A0A1G8AJG4_9ACTN</name>
<dbReference type="RefSeq" id="WP_093171071.1">
    <property type="nucleotide sequence ID" value="NZ_FNCN01000012.1"/>
</dbReference>
<dbReference type="GO" id="GO:0019134">
    <property type="term" value="F:glucosamine-1-phosphate N-acetyltransferase activity"/>
    <property type="evidence" value="ECO:0007669"/>
    <property type="project" value="UniProtKB-UniRule"/>
</dbReference>
<dbReference type="EC" id="2.3.1.157" evidence="18"/>
<dbReference type="InterPro" id="IPR050065">
    <property type="entry name" value="GlmU-like"/>
</dbReference>
<comment type="function">
    <text evidence="17 18">Catalyzes the last two sequential reactions in the de novo biosynthetic pathway for UDP-N-acetylglucosamine (UDP-GlcNAc). The C-terminal domain catalyzes the transfer of acetyl group from acetyl coenzyme A to glucosamine-1-phosphate (GlcN-1-P) to produce N-acetylglucosamine-1-phosphate (GlcNAc-1-P), which is converted into UDP-GlcNAc by the transfer of uridine 5-monophosphate (from uridine 5-triphosphate), a reaction catalyzed by the N-terminal domain.</text>
</comment>
<evidence type="ECO:0000256" key="17">
    <source>
        <dbReference type="ARBA" id="ARBA00049628"/>
    </source>
</evidence>
<dbReference type="InterPro" id="IPR038009">
    <property type="entry name" value="GlmU_C_LbH"/>
</dbReference>
<feature type="binding site" evidence="18">
    <location>
        <begin position="84"/>
        <end position="85"/>
    </location>
    <ligand>
        <name>UDP-N-acetyl-alpha-D-glucosamine</name>
        <dbReference type="ChEBI" id="CHEBI:57705"/>
    </ligand>
</feature>
<keyword evidence="8 18" id="KW-0677">Repeat</keyword>
<evidence type="ECO:0000256" key="11">
    <source>
        <dbReference type="ARBA" id="ARBA00022984"/>
    </source>
</evidence>
<reference evidence="21 22" key="1">
    <citation type="submission" date="2016-10" db="EMBL/GenBank/DDBJ databases">
        <authorList>
            <person name="de Groot N.N."/>
        </authorList>
    </citation>
    <scope>NUCLEOTIDE SEQUENCE [LARGE SCALE GENOMIC DNA]</scope>
    <source>
        <strain evidence="21 22">CPCC 201354</strain>
    </source>
</reference>
<dbReference type="GO" id="GO:0016020">
    <property type="term" value="C:membrane"/>
    <property type="evidence" value="ECO:0007669"/>
    <property type="project" value="GOC"/>
</dbReference>
<dbReference type="Proteomes" id="UP000198923">
    <property type="component" value="Unassembled WGS sequence"/>
</dbReference>
<comment type="similarity">
    <text evidence="2 18">In the C-terminal section; belongs to the transferase hexapeptide repeat family.</text>
</comment>
<keyword evidence="14 18" id="KW-0961">Cell wall biogenesis/degradation</keyword>
<feature type="binding site" evidence="18">
    <location>
        <begin position="12"/>
        <end position="15"/>
    </location>
    <ligand>
        <name>UDP-N-acetyl-alpha-D-glucosamine</name>
        <dbReference type="ChEBI" id="CHEBI:57705"/>
    </ligand>
</feature>
<feature type="region of interest" description="Linker" evidence="18">
    <location>
        <begin position="246"/>
        <end position="266"/>
    </location>
</feature>
<organism evidence="21 22">
    <name type="scientific">Sinosporangium album</name>
    <dbReference type="NCBI Taxonomy" id="504805"/>
    <lineage>
        <taxon>Bacteria</taxon>
        <taxon>Bacillati</taxon>
        <taxon>Actinomycetota</taxon>
        <taxon>Actinomycetes</taxon>
        <taxon>Streptosporangiales</taxon>
        <taxon>Streptosporangiaceae</taxon>
        <taxon>Sinosporangium</taxon>
    </lineage>
</organism>